<evidence type="ECO:0000313" key="3">
    <source>
        <dbReference type="Proteomes" id="UP000749040"/>
    </source>
</evidence>
<reference evidence="2 3" key="1">
    <citation type="submission" date="2021-01" db="EMBL/GenBank/DDBJ databases">
        <title>Streptomyces acididurans sp. nov., isolated from a peat swamp forest soil.</title>
        <authorList>
            <person name="Chantavorakit T."/>
            <person name="Duangmal K."/>
        </authorList>
    </citation>
    <scope>NUCLEOTIDE SEQUENCE [LARGE SCALE GENOMIC DNA]</scope>
    <source>
        <strain evidence="2 3">KK5PA1</strain>
    </source>
</reference>
<evidence type="ECO:0000313" key="2">
    <source>
        <dbReference type="EMBL" id="MBM9503341.1"/>
    </source>
</evidence>
<accession>A0ABS2TK02</accession>
<feature type="transmembrane region" description="Helical" evidence="1">
    <location>
        <begin position="6"/>
        <end position="30"/>
    </location>
</feature>
<comment type="caution">
    <text evidence="2">The sequence shown here is derived from an EMBL/GenBank/DDBJ whole genome shotgun (WGS) entry which is preliminary data.</text>
</comment>
<dbReference type="RefSeq" id="WP_205355195.1">
    <property type="nucleotide sequence ID" value="NZ_JADKYB010000001.1"/>
</dbReference>
<protein>
    <submittedName>
        <fullName evidence="2">Uncharacterized protein</fullName>
    </submittedName>
</protein>
<keyword evidence="3" id="KW-1185">Reference proteome</keyword>
<gene>
    <name evidence="2" type="ORF">ITX44_02125</name>
</gene>
<feature type="transmembrane region" description="Helical" evidence="1">
    <location>
        <begin position="51"/>
        <end position="72"/>
    </location>
</feature>
<name>A0ABS2TK02_9ACTN</name>
<organism evidence="2 3">
    <name type="scientific">Actinacidiphila acididurans</name>
    <dbReference type="NCBI Taxonomy" id="2784346"/>
    <lineage>
        <taxon>Bacteria</taxon>
        <taxon>Bacillati</taxon>
        <taxon>Actinomycetota</taxon>
        <taxon>Actinomycetes</taxon>
        <taxon>Kitasatosporales</taxon>
        <taxon>Streptomycetaceae</taxon>
        <taxon>Actinacidiphila</taxon>
    </lineage>
</organism>
<evidence type="ECO:0000256" key="1">
    <source>
        <dbReference type="SAM" id="Phobius"/>
    </source>
</evidence>
<keyword evidence="1" id="KW-1133">Transmembrane helix</keyword>
<dbReference type="EMBL" id="JADKYB010000001">
    <property type="protein sequence ID" value="MBM9503341.1"/>
    <property type="molecule type" value="Genomic_DNA"/>
</dbReference>
<keyword evidence="1" id="KW-0812">Transmembrane</keyword>
<proteinExistence type="predicted"/>
<keyword evidence="1" id="KW-0472">Membrane</keyword>
<sequence>MNIKWGALAEVATVSFGATVGVVVFFALGVRTLAGGEQQRAAGRTVTARTAVAGLCFTVCAGAVVYGLYLIVPQFH</sequence>
<dbReference type="Proteomes" id="UP000749040">
    <property type="component" value="Unassembled WGS sequence"/>
</dbReference>